<organism evidence="2 3">
    <name type="scientific">Sphingomonas parapaucimobilis NBRC 15100</name>
    <dbReference type="NCBI Taxonomy" id="1219049"/>
    <lineage>
        <taxon>Bacteria</taxon>
        <taxon>Pseudomonadati</taxon>
        <taxon>Pseudomonadota</taxon>
        <taxon>Alphaproteobacteria</taxon>
        <taxon>Sphingomonadales</taxon>
        <taxon>Sphingomonadaceae</taxon>
        <taxon>Sphingomonas</taxon>
    </lineage>
</organism>
<evidence type="ECO:0000256" key="1">
    <source>
        <dbReference type="SAM" id="MobiDB-lite"/>
    </source>
</evidence>
<gene>
    <name evidence="2" type="ORF">SP5_069_00090</name>
</gene>
<dbReference type="EMBL" id="BBPI01000069">
    <property type="protein sequence ID" value="GAM01765.1"/>
    <property type="molecule type" value="Genomic_DNA"/>
</dbReference>
<dbReference type="AlphaFoldDB" id="A0A0A1W8J6"/>
<protein>
    <submittedName>
        <fullName evidence="2">Uncharacterized protein</fullName>
    </submittedName>
</protein>
<proteinExistence type="predicted"/>
<accession>A0A0A1W8J6</accession>
<comment type="caution">
    <text evidence="2">The sequence shown here is derived from an EMBL/GenBank/DDBJ whole genome shotgun (WGS) entry which is preliminary data.</text>
</comment>
<name>A0A0A1W8J6_9SPHN</name>
<keyword evidence="3" id="KW-1185">Reference proteome</keyword>
<reference evidence="2 3" key="1">
    <citation type="submission" date="2014-11" db="EMBL/GenBank/DDBJ databases">
        <title>Whole genome shotgun sequence of Sphingomonas parapaucimobilis NBRC 15100.</title>
        <authorList>
            <person name="Katano-Makiyama Y."/>
            <person name="Hosoyama A."/>
            <person name="Hashimoto M."/>
            <person name="Hosoyama Y."/>
            <person name="Noguchi M."/>
            <person name="Numata M."/>
            <person name="Tsuchikane K."/>
            <person name="Hirakata S."/>
            <person name="Uohara A."/>
            <person name="Shimodaira J."/>
            <person name="Ohji S."/>
            <person name="Ichikawa N."/>
            <person name="Kimura A."/>
            <person name="Yamazoe A."/>
            <person name="Fujita N."/>
        </authorList>
    </citation>
    <scope>NUCLEOTIDE SEQUENCE [LARGE SCALE GENOMIC DNA]</scope>
    <source>
        <strain evidence="2 3">NBRC 15100</strain>
    </source>
</reference>
<evidence type="ECO:0000313" key="2">
    <source>
        <dbReference type="EMBL" id="GAM01765.1"/>
    </source>
</evidence>
<sequence length="154" mass="16563">MRNRLLARRVRGSRGSRGQASSTTHTLQPWNGPCERKAWGTCGGIQIAWVAGTTHDPLAAVTDRRPARPPINCPGAWACDAVSRVSAPRCSTAKIRPMRAASIKSGGTSGWDMMNTQPNRRVTPLRPEDALPDQIDHAEIGGVTVRKGTVAAFL</sequence>
<feature type="region of interest" description="Disordered" evidence="1">
    <location>
        <begin position="1"/>
        <end position="29"/>
    </location>
</feature>
<dbReference type="Proteomes" id="UP000032305">
    <property type="component" value="Unassembled WGS sequence"/>
</dbReference>
<feature type="compositionally biased region" description="Basic residues" evidence="1">
    <location>
        <begin position="1"/>
        <end position="14"/>
    </location>
</feature>
<evidence type="ECO:0000313" key="3">
    <source>
        <dbReference type="Proteomes" id="UP000032305"/>
    </source>
</evidence>